<sequence>MIKLIRQPNDPKADEIESRFKDLVLSYKTEVLENGSSENHLPKIYDGDSVISGDEEIEVWLRELEADLNWQRSLSGDGCYIDPKSGKVC</sequence>
<dbReference type="Proteomes" id="UP000317557">
    <property type="component" value="Unassembled WGS sequence"/>
</dbReference>
<reference evidence="1 2" key="1">
    <citation type="submission" date="2017-05" db="EMBL/GenBank/DDBJ databases">
        <authorList>
            <person name="Varghese N."/>
            <person name="Submissions S."/>
        </authorList>
    </citation>
    <scope>NUCLEOTIDE SEQUENCE [LARGE SCALE GENOMIC DNA]</scope>
    <source>
        <strain evidence="1 2">DSM 21985</strain>
    </source>
</reference>
<keyword evidence="2" id="KW-1185">Reference proteome</keyword>
<name>A0A521D396_9BACT</name>
<evidence type="ECO:0000313" key="2">
    <source>
        <dbReference type="Proteomes" id="UP000317557"/>
    </source>
</evidence>
<accession>A0A521D396</accession>
<dbReference type="AlphaFoldDB" id="A0A521D396"/>
<gene>
    <name evidence="1" type="ORF">SAMN06265219_10769</name>
</gene>
<dbReference type="OrthoDB" id="1525188at2"/>
<proteinExistence type="predicted"/>
<dbReference type="EMBL" id="FXTP01000007">
    <property type="protein sequence ID" value="SMO66176.1"/>
    <property type="molecule type" value="Genomic_DNA"/>
</dbReference>
<protein>
    <submittedName>
        <fullName evidence="1">Uncharacterized protein</fullName>
    </submittedName>
</protein>
<organism evidence="1 2">
    <name type="scientific">Gracilimonas mengyeensis</name>
    <dbReference type="NCBI Taxonomy" id="1302730"/>
    <lineage>
        <taxon>Bacteria</taxon>
        <taxon>Pseudomonadati</taxon>
        <taxon>Balneolota</taxon>
        <taxon>Balneolia</taxon>
        <taxon>Balneolales</taxon>
        <taxon>Balneolaceae</taxon>
        <taxon>Gracilimonas</taxon>
    </lineage>
</organism>
<dbReference type="RefSeq" id="WP_142454317.1">
    <property type="nucleotide sequence ID" value="NZ_FXTP01000007.1"/>
</dbReference>
<evidence type="ECO:0000313" key="1">
    <source>
        <dbReference type="EMBL" id="SMO66176.1"/>
    </source>
</evidence>